<keyword evidence="6" id="KW-0274">FAD</keyword>
<reference evidence="12" key="2">
    <citation type="submission" date="2011-08" db="EMBL/GenBank/DDBJ databases">
        <authorList>
            <person name="Hoffman M."/>
            <person name="Strain E.A."/>
            <person name="Brown E."/>
            <person name="Allard M.W."/>
        </authorList>
    </citation>
    <scope>NUCLEOTIDE SEQUENCE</scope>
    <source>
        <strain evidence="12">CIP 102891</strain>
    </source>
</reference>
<evidence type="ECO:0000256" key="5">
    <source>
        <dbReference type="ARBA" id="ARBA00022630"/>
    </source>
</evidence>
<evidence type="ECO:0000256" key="3">
    <source>
        <dbReference type="ARBA" id="ARBA00006442"/>
    </source>
</evidence>
<feature type="domain" description="Rubredoxin binding" evidence="10">
    <location>
        <begin position="308"/>
        <end position="375"/>
    </location>
</feature>
<dbReference type="GO" id="GO:0016491">
    <property type="term" value="F:oxidoreductase activity"/>
    <property type="evidence" value="ECO:0007669"/>
    <property type="project" value="UniProtKB-KW"/>
</dbReference>
<dbReference type="PATRIC" id="fig|675816.5.peg.1595"/>
<dbReference type="GO" id="GO:0005737">
    <property type="term" value="C:cytoplasm"/>
    <property type="evidence" value="ECO:0007669"/>
    <property type="project" value="UniProtKB-SubCell"/>
</dbReference>
<name>C9QF15_VIBOR</name>
<dbReference type="NCBIfam" id="NF003437">
    <property type="entry name" value="PRK04965.1"/>
    <property type="match status" value="1"/>
</dbReference>
<evidence type="ECO:0000313" key="14">
    <source>
        <dbReference type="Proteomes" id="UP000003515"/>
    </source>
</evidence>
<accession>C9QF15</accession>
<dbReference type="InterPro" id="IPR023753">
    <property type="entry name" value="FAD/NAD-binding_dom"/>
</dbReference>
<evidence type="ECO:0000259" key="10">
    <source>
        <dbReference type="Pfam" id="PF18113"/>
    </source>
</evidence>
<reference evidence="12 13" key="3">
    <citation type="journal article" date="2012" name="Int. J. Syst. Evol. Microbiol.">
        <title>Vibrio caribbeanicus sp. nov., isolated from the marine sponge Scleritoderma cyanea.</title>
        <authorList>
            <person name="Hoffmann M."/>
            <person name="Monday S.R."/>
            <person name="Allard M.W."/>
            <person name="Strain E.A."/>
            <person name="Whittaker P."/>
            <person name="Naum M."/>
            <person name="McCarthy P.J."/>
            <person name="Lopez J.V."/>
            <person name="Fischer M."/>
            <person name="Brown E.W."/>
        </authorList>
    </citation>
    <scope>NUCLEOTIDE SEQUENCE [LARGE SCALE GENOMIC DNA]</scope>
    <source>
        <strain evidence="12">CIP 102891</strain>
        <strain evidence="13">CIP 102891 / ATCC 33934</strain>
    </source>
</reference>
<dbReference type="Proteomes" id="UP000003515">
    <property type="component" value="Unassembled WGS sequence"/>
</dbReference>
<evidence type="ECO:0000256" key="2">
    <source>
        <dbReference type="ARBA" id="ARBA00004496"/>
    </source>
</evidence>
<dbReference type="RefSeq" id="WP_004412764.1">
    <property type="nucleotide sequence ID" value="NZ_ACZV01000004.1"/>
</dbReference>
<keyword evidence="14" id="KW-1185">Reference proteome</keyword>
<keyword evidence="8" id="KW-0520">NAD</keyword>
<dbReference type="InterPro" id="IPR041364">
    <property type="entry name" value="Rbx-bd"/>
</dbReference>
<dbReference type="Gene3D" id="3.30.390.120">
    <property type="match status" value="1"/>
</dbReference>
<sequence>MTAPLIIIGSGFSAYQLVKTLRRKKSEQPILLFTANSGDEYNKPDLSHVFTRQQSADELISLTGLEFAQQYQVELFANTRVDRIDTEAKAITANGVCYPYSALVLAMGASTFVPKLEGDAAKEVITLNSLDEYRCSQQRIALAKRVLIMGGGLIGTELAMDLAASGKQVQILEPGTQLMASVLPDFVSTSLEKHLRQEQVNVDCQSYAVAMQYAEGAIEVTSNKGLTYQVDGVISAAGLRPNLTLASQAGLQVNRGIVVDKQLKTSADGIYAIGDCAEIDGKVMAYLQPIILSANTLASTLMSESSTLTIPAMMIKVKTPSYPIQLGGSHDVDSQWKVELSPQGIVAKAYDQQRRLTGFIVTKDNINQAFSLLREVQTA</sequence>
<keyword evidence="7" id="KW-0560">Oxidoreductase</keyword>
<dbReference type="PRINTS" id="PR00368">
    <property type="entry name" value="FADPNR"/>
</dbReference>
<dbReference type="STRING" id="675816.VIA_001885"/>
<evidence type="ECO:0000313" key="12">
    <source>
        <dbReference type="EMBL" id="EGU51424.1"/>
    </source>
</evidence>
<gene>
    <name evidence="11" type="ORF">VIA_001885</name>
    <name evidence="12" type="ORF">VIOR3934_21166</name>
</gene>
<evidence type="ECO:0000256" key="8">
    <source>
        <dbReference type="ARBA" id="ARBA00023027"/>
    </source>
</evidence>
<dbReference type="EMBL" id="ACZV01000004">
    <property type="protein sequence ID" value="EEX94725.1"/>
    <property type="molecule type" value="Genomic_DNA"/>
</dbReference>
<protein>
    <submittedName>
        <fullName evidence="12">NADH:flavorubredoxin oxidoreductase</fullName>
    </submittedName>
    <submittedName>
        <fullName evidence="11">Nitric oxide reductase FlRd-NAD(+) reductase</fullName>
    </submittedName>
</protein>
<evidence type="ECO:0000313" key="11">
    <source>
        <dbReference type="EMBL" id="EEX94725.1"/>
    </source>
</evidence>
<comment type="caution">
    <text evidence="12">The sequence shown here is derived from an EMBL/GenBank/DDBJ whole genome shotgun (WGS) entry which is preliminary data.</text>
</comment>
<dbReference type="Gene3D" id="3.50.50.60">
    <property type="entry name" value="FAD/NAD(P)-binding domain"/>
    <property type="match status" value="2"/>
</dbReference>
<dbReference type="InterPro" id="IPR036188">
    <property type="entry name" value="FAD/NAD-bd_sf"/>
</dbReference>
<comment type="subcellular location">
    <subcellularLocation>
        <location evidence="2">Cytoplasm</location>
    </subcellularLocation>
</comment>
<evidence type="ECO:0000256" key="7">
    <source>
        <dbReference type="ARBA" id="ARBA00023002"/>
    </source>
</evidence>
<dbReference type="PANTHER" id="PTHR43429">
    <property type="entry name" value="PYRIDINE NUCLEOTIDE-DISULFIDE OXIDOREDUCTASE DOMAIN-CONTAINING"/>
    <property type="match status" value="1"/>
</dbReference>
<evidence type="ECO:0000256" key="4">
    <source>
        <dbReference type="ARBA" id="ARBA00022490"/>
    </source>
</evidence>
<feature type="domain" description="FAD/NAD(P)-binding" evidence="9">
    <location>
        <begin position="5"/>
        <end position="280"/>
    </location>
</feature>
<dbReference type="eggNOG" id="COG0446">
    <property type="taxonomic scope" value="Bacteria"/>
</dbReference>
<dbReference type="EMBL" id="AFWH01000018">
    <property type="protein sequence ID" value="EGU51424.1"/>
    <property type="molecule type" value="Genomic_DNA"/>
</dbReference>
<proteinExistence type="inferred from homology"/>
<evidence type="ECO:0000256" key="1">
    <source>
        <dbReference type="ARBA" id="ARBA00001974"/>
    </source>
</evidence>
<dbReference type="Proteomes" id="UP000002817">
    <property type="component" value="Unassembled WGS sequence"/>
</dbReference>
<dbReference type="InterPro" id="IPR050260">
    <property type="entry name" value="FAD-bd_OxRdtase"/>
</dbReference>
<organism evidence="12 13">
    <name type="scientific">Vibrio orientalis CIP 102891 = ATCC 33934</name>
    <dbReference type="NCBI Taxonomy" id="675816"/>
    <lineage>
        <taxon>Bacteria</taxon>
        <taxon>Pseudomonadati</taxon>
        <taxon>Pseudomonadota</taxon>
        <taxon>Gammaproteobacteria</taxon>
        <taxon>Vibrionales</taxon>
        <taxon>Vibrionaceae</taxon>
        <taxon>Vibrio</taxon>
        <taxon>Vibrio oreintalis group</taxon>
    </lineage>
</organism>
<dbReference type="AlphaFoldDB" id="C9QF15"/>
<dbReference type="Pfam" id="PF18113">
    <property type="entry name" value="Rbx_binding"/>
    <property type="match status" value="1"/>
</dbReference>
<evidence type="ECO:0000256" key="6">
    <source>
        <dbReference type="ARBA" id="ARBA00022827"/>
    </source>
</evidence>
<dbReference type="SUPFAM" id="SSF51905">
    <property type="entry name" value="FAD/NAD(P)-binding domain"/>
    <property type="match status" value="1"/>
</dbReference>
<reference evidence="11 14" key="1">
    <citation type="submission" date="2009-10" db="EMBL/GenBank/DDBJ databases">
        <authorList>
            <consortium name="Los Alamos National Laboratory (LANL)"/>
            <consortium name="National Microbial Pathogen Data Resource (NMPDR)"/>
            <person name="Munk A.C."/>
            <person name="Chertkov O."/>
            <person name="Tapia R."/>
            <person name="Green L."/>
            <person name="Rogers Y."/>
            <person name="Detter J.C."/>
            <person name="Bruce D."/>
            <person name="Brettin T.S."/>
            <person name="Colwell R.R."/>
            <person name="Huq A."/>
            <person name="Grim C.J."/>
            <person name="Hasan N.A."/>
            <person name="Bartels D."/>
            <person name="Vonstein V."/>
        </authorList>
    </citation>
    <scope>NUCLEOTIDE SEQUENCE [LARGE SCALE GENOMIC DNA]</scope>
    <source>
        <strain evidence="11 14">CIP 102891</strain>
    </source>
</reference>
<dbReference type="Pfam" id="PF07992">
    <property type="entry name" value="Pyr_redox_2"/>
    <property type="match status" value="1"/>
</dbReference>
<evidence type="ECO:0000259" key="9">
    <source>
        <dbReference type="Pfam" id="PF07992"/>
    </source>
</evidence>
<comment type="cofactor">
    <cofactor evidence="1">
        <name>FAD</name>
        <dbReference type="ChEBI" id="CHEBI:57692"/>
    </cofactor>
</comment>
<comment type="similarity">
    <text evidence="3">Belongs to the FAD-dependent oxidoreductase family.</text>
</comment>
<dbReference type="PANTHER" id="PTHR43429:SF3">
    <property type="entry name" value="NITRITE REDUCTASE [NAD(P)H]"/>
    <property type="match status" value="1"/>
</dbReference>
<dbReference type="PRINTS" id="PR00411">
    <property type="entry name" value="PNDRDTASEI"/>
</dbReference>
<keyword evidence="5" id="KW-0285">Flavoprotein</keyword>
<dbReference type="OrthoDB" id="9808980at2"/>
<evidence type="ECO:0000313" key="13">
    <source>
        <dbReference type="Proteomes" id="UP000002817"/>
    </source>
</evidence>
<keyword evidence="4" id="KW-0963">Cytoplasm</keyword>